<evidence type="ECO:0000313" key="6">
    <source>
        <dbReference type="Proteomes" id="UP000092713"/>
    </source>
</evidence>
<feature type="transmembrane region" description="Helical" evidence="2">
    <location>
        <begin position="6"/>
        <end position="25"/>
    </location>
</feature>
<dbReference type="SUPFAM" id="SSF55785">
    <property type="entry name" value="PYP-like sensor domain (PAS domain)"/>
    <property type="match status" value="1"/>
</dbReference>
<feature type="transmembrane region" description="Helical" evidence="2">
    <location>
        <begin position="59"/>
        <end position="82"/>
    </location>
</feature>
<dbReference type="EMBL" id="LOCQ01000059">
    <property type="protein sequence ID" value="OBV37963.1"/>
    <property type="molecule type" value="Genomic_DNA"/>
</dbReference>
<dbReference type="Pfam" id="PF00990">
    <property type="entry name" value="GGDEF"/>
    <property type="match status" value="1"/>
</dbReference>
<keyword evidence="2" id="KW-0812">Transmembrane</keyword>
<feature type="domain" description="EAL" evidence="3">
    <location>
        <begin position="491"/>
        <end position="744"/>
    </location>
</feature>
<evidence type="ECO:0000256" key="2">
    <source>
        <dbReference type="SAM" id="Phobius"/>
    </source>
</evidence>
<feature type="transmembrane region" description="Helical" evidence="2">
    <location>
        <begin position="32"/>
        <end position="53"/>
    </location>
</feature>
<dbReference type="GO" id="GO:0071111">
    <property type="term" value="F:cyclic-guanylate-specific phosphodiesterase activity"/>
    <property type="evidence" value="ECO:0007669"/>
    <property type="project" value="UniProtKB-EC"/>
</dbReference>
<comment type="catalytic activity">
    <reaction evidence="1">
        <text>3',3'-c-di-GMP + H2O = 5'-phosphoguanylyl(3'-&gt;5')guanosine + H(+)</text>
        <dbReference type="Rhea" id="RHEA:24902"/>
        <dbReference type="ChEBI" id="CHEBI:15377"/>
        <dbReference type="ChEBI" id="CHEBI:15378"/>
        <dbReference type="ChEBI" id="CHEBI:58754"/>
        <dbReference type="ChEBI" id="CHEBI:58805"/>
        <dbReference type="EC" id="3.1.4.52"/>
    </reaction>
    <physiologicalReaction direction="left-to-right" evidence="1">
        <dbReference type="Rhea" id="RHEA:24903"/>
    </physiologicalReaction>
</comment>
<dbReference type="Gene3D" id="3.20.20.450">
    <property type="entry name" value="EAL domain"/>
    <property type="match status" value="1"/>
</dbReference>
<evidence type="ECO:0000259" key="3">
    <source>
        <dbReference type="PROSITE" id="PS50883"/>
    </source>
</evidence>
<feature type="transmembrane region" description="Helical" evidence="2">
    <location>
        <begin position="118"/>
        <end position="137"/>
    </location>
</feature>
<sequence length="746" mass="82291">MAPQTYILFSLAADAILIAILLFLWARQRSEWHALLWAGGQLALSLGSASWVLGEHASMHYLIAATSLCGAVAGFVGGTEYFLGKLQRRHLRPLMLACGLGVIGLYGLWEGQPLRAEWLTATMLGVAMVWSGLRLAMHRNRYRFLGMALVVRGLYNLANSLGWIPPDYESWFVYSIAIKTTCVLCLIHAVQEKIRHRYVHTIDSLSSGFLIHDGSGLIQVANERCATLLGRANAAALIGTHVVEQRLFESRDAAAAYFRRFEAAHGAYPFIETATIALENSQRVPLELIASPYIESGQLYCMVQLFDISERQKKDALLHRAAHHDPVTGLLNRHGLIQALELLLQQARPGDCALFFIDLDRFKRINDTFGHETGDHLLCQFAQRLQGPLPANALVARFGGDEFIIVLPCAGEAMARMVGQRILDAVATPFSLPQQALSVSASIGVACHPQHGASADVLIRNADIAMYEAKKTGRSQLRFFDDDMTAHAREALIIDGALREAIARDELRLLYQPIVTADGGRLRKVEALLRWHSAQLGTVPPDRFIAVAEDSELIVDLGHWVLRQACRQLAQWDGAMGELVISINVSARQLLDSAFIDQVRSALDEHQLPARRLELELTERVLLDDTDKVQVALSRLSALGVSLSLDDFGTGYSSLAYLARFRLDTLKIDRSFVMQIEHGERGHNLAATIVSMGRSLGMEVVAEGVETAQQAAILQAMGCHYLQGYHIARPMEAQALALSFSASGRW</sequence>
<dbReference type="CDD" id="cd01949">
    <property type="entry name" value="GGDEF"/>
    <property type="match status" value="1"/>
</dbReference>
<feature type="transmembrane region" description="Helical" evidence="2">
    <location>
        <begin position="144"/>
        <end position="165"/>
    </location>
</feature>
<dbReference type="SUPFAM" id="SSF55073">
    <property type="entry name" value="Nucleotide cyclase"/>
    <property type="match status" value="1"/>
</dbReference>
<keyword evidence="2" id="KW-0472">Membrane</keyword>
<dbReference type="Gene3D" id="3.30.450.20">
    <property type="entry name" value="PAS domain"/>
    <property type="match status" value="1"/>
</dbReference>
<dbReference type="SMART" id="SM00091">
    <property type="entry name" value="PAS"/>
    <property type="match status" value="1"/>
</dbReference>
<dbReference type="InterPro" id="IPR035965">
    <property type="entry name" value="PAS-like_dom_sf"/>
</dbReference>
<evidence type="ECO:0000313" key="5">
    <source>
        <dbReference type="EMBL" id="OBV37963.1"/>
    </source>
</evidence>
<dbReference type="PANTHER" id="PTHR44757:SF2">
    <property type="entry name" value="BIOFILM ARCHITECTURE MAINTENANCE PROTEIN MBAA"/>
    <property type="match status" value="1"/>
</dbReference>
<dbReference type="InterPro" id="IPR052155">
    <property type="entry name" value="Biofilm_reg_signaling"/>
</dbReference>
<protein>
    <submittedName>
        <fullName evidence="5">Diguanylate cyclase (GGDEF) domain-containing protein</fullName>
    </submittedName>
</protein>
<dbReference type="GO" id="GO:0071732">
    <property type="term" value="P:cellular response to nitric oxide"/>
    <property type="evidence" value="ECO:0007669"/>
    <property type="project" value="UniProtKB-ARBA"/>
</dbReference>
<dbReference type="PATRIC" id="fig|1747903.4.peg.1497"/>
<dbReference type="PANTHER" id="PTHR44757">
    <property type="entry name" value="DIGUANYLATE CYCLASE DGCP"/>
    <property type="match status" value="1"/>
</dbReference>
<accession>A0A1A7C0Y1</accession>
<dbReference type="SMART" id="SM00052">
    <property type="entry name" value="EAL"/>
    <property type="match status" value="1"/>
</dbReference>
<dbReference type="Pfam" id="PF00563">
    <property type="entry name" value="EAL"/>
    <property type="match status" value="1"/>
</dbReference>
<dbReference type="FunFam" id="3.20.20.450:FF:000001">
    <property type="entry name" value="Cyclic di-GMP phosphodiesterase yahA"/>
    <property type="match status" value="1"/>
</dbReference>
<name>A0A1A7C0Y1_9BURK</name>
<dbReference type="STRING" id="1747903.ASR47_1004238"/>
<feature type="transmembrane region" description="Helical" evidence="2">
    <location>
        <begin position="94"/>
        <end position="112"/>
    </location>
</feature>
<dbReference type="OrthoDB" id="9813903at2"/>
<dbReference type="SMART" id="SM00267">
    <property type="entry name" value="GGDEF"/>
    <property type="match status" value="1"/>
</dbReference>
<dbReference type="FunFam" id="3.30.70.270:FF:000001">
    <property type="entry name" value="Diguanylate cyclase domain protein"/>
    <property type="match status" value="1"/>
</dbReference>
<dbReference type="InterPro" id="IPR000160">
    <property type="entry name" value="GGDEF_dom"/>
</dbReference>
<dbReference type="PROSITE" id="PS50883">
    <property type="entry name" value="EAL"/>
    <property type="match status" value="1"/>
</dbReference>
<dbReference type="NCBIfam" id="TIGR00254">
    <property type="entry name" value="GGDEF"/>
    <property type="match status" value="1"/>
</dbReference>
<proteinExistence type="predicted"/>
<dbReference type="Gene3D" id="3.30.70.270">
    <property type="match status" value="1"/>
</dbReference>
<keyword evidence="6" id="KW-1185">Reference proteome</keyword>
<evidence type="ECO:0000256" key="1">
    <source>
        <dbReference type="ARBA" id="ARBA00051114"/>
    </source>
</evidence>
<dbReference type="InterPro" id="IPR000014">
    <property type="entry name" value="PAS"/>
</dbReference>
<dbReference type="RefSeq" id="WP_082989055.1">
    <property type="nucleotide sequence ID" value="NZ_LOCQ01000059.1"/>
</dbReference>
<reference evidence="5 6" key="1">
    <citation type="submission" date="2016-04" db="EMBL/GenBank/DDBJ databases">
        <title>Draft genome sequence of Janthinobacterium psychrotolerans sp. nov., isolated from freshwater sediments in Denmark.</title>
        <authorList>
            <person name="Gong X."/>
            <person name="Skrivergaard S."/>
            <person name="Korsgaard B.S."/>
            <person name="Schreiber L."/>
            <person name="Marshall I.P."/>
            <person name="Finster K."/>
            <person name="Schramm A."/>
        </authorList>
    </citation>
    <scope>NUCLEOTIDE SEQUENCE [LARGE SCALE GENOMIC DNA]</scope>
    <source>
        <strain evidence="5 6">S3-2</strain>
    </source>
</reference>
<dbReference type="CDD" id="cd01948">
    <property type="entry name" value="EAL"/>
    <property type="match status" value="1"/>
</dbReference>
<keyword evidence="2" id="KW-1133">Transmembrane helix</keyword>
<dbReference type="Proteomes" id="UP000092713">
    <property type="component" value="Unassembled WGS sequence"/>
</dbReference>
<feature type="domain" description="GGDEF" evidence="4">
    <location>
        <begin position="350"/>
        <end position="482"/>
    </location>
</feature>
<evidence type="ECO:0000259" key="4">
    <source>
        <dbReference type="PROSITE" id="PS50887"/>
    </source>
</evidence>
<dbReference type="InterPro" id="IPR043128">
    <property type="entry name" value="Rev_trsase/Diguanyl_cyclase"/>
</dbReference>
<dbReference type="PROSITE" id="PS50887">
    <property type="entry name" value="GGDEF"/>
    <property type="match status" value="1"/>
</dbReference>
<dbReference type="InterPro" id="IPR035919">
    <property type="entry name" value="EAL_sf"/>
</dbReference>
<organism evidence="5 6">
    <name type="scientific">Janthinobacterium psychrotolerans</name>
    <dbReference type="NCBI Taxonomy" id="1747903"/>
    <lineage>
        <taxon>Bacteria</taxon>
        <taxon>Pseudomonadati</taxon>
        <taxon>Pseudomonadota</taxon>
        <taxon>Betaproteobacteria</taxon>
        <taxon>Burkholderiales</taxon>
        <taxon>Oxalobacteraceae</taxon>
        <taxon>Janthinobacterium</taxon>
    </lineage>
</organism>
<dbReference type="SUPFAM" id="SSF141868">
    <property type="entry name" value="EAL domain-like"/>
    <property type="match status" value="1"/>
</dbReference>
<gene>
    <name evidence="5" type="ORF">ASR47_1004238</name>
</gene>
<comment type="caution">
    <text evidence="5">The sequence shown here is derived from an EMBL/GenBank/DDBJ whole genome shotgun (WGS) entry which is preliminary data.</text>
</comment>
<dbReference type="InterPro" id="IPR001633">
    <property type="entry name" value="EAL_dom"/>
</dbReference>
<dbReference type="InterPro" id="IPR029787">
    <property type="entry name" value="Nucleotide_cyclase"/>
</dbReference>
<dbReference type="AlphaFoldDB" id="A0A1A7C0Y1"/>